<dbReference type="EMBL" id="JAQQXT010000007">
    <property type="protein sequence ID" value="MDC8772388.1"/>
    <property type="molecule type" value="Genomic_DNA"/>
</dbReference>
<keyword evidence="3" id="KW-0804">Transcription</keyword>
<dbReference type="InterPro" id="IPR009057">
    <property type="entry name" value="Homeodomain-like_sf"/>
</dbReference>
<sequence length="356" mass="38715">MHNASPLASLLQRQDAAAATPRAPEPKPAGAAGLTNSWHKAMAQAFAGRGLCLQSLLDQQGLDPAEPDPRVLSDAYSGAWELAAARTGDAAIGLSVPAHPLVALGLLSHLVLAAHDLGEALQYILRFSALLSPAVCMELDQAAGQARLRVDILKGLRPTPLQRYDFIANVVLQSLNWATARRVRPLSISYPFAAPPDLGRWIEVFGCELEFNAEHFCIVFDSADLSTPIPTANASVAALCERSAAQAMMQRGGSIQVRVRQLLTQELPKGDPKREAIATLLHMSERTLQRRLLEESTSFNKLLDETRRELAARYLSRGSITATEMSFALGFADPSNFYRACKRWFGQSPSHLRSLA</sequence>
<dbReference type="SUPFAM" id="SSF46689">
    <property type="entry name" value="Homeodomain-like"/>
    <property type="match status" value="1"/>
</dbReference>
<feature type="domain" description="HTH araC/xylS-type" evidence="5">
    <location>
        <begin position="257"/>
        <end position="355"/>
    </location>
</feature>
<dbReference type="PROSITE" id="PS01124">
    <property type="entry name" value="HTH_ARAC_FAMILY_2"/>
    <property type="match status" value="1"/>
</dbReference>
<comment type="caution">
    <text evidence="6">The sequence shown here is derived from an EMBL/GenBank/DDBJ whole genome shotgun (WGS) entry which is preliminary data.</text>
</comment>
<evidence type="ECO:0000256" key="2">
    <source>
        <dbReference type="ARBA" id="ARBA00023125"/>
    </source>
</evidence>
<evidence type="ECO:0000259" key="5">
    <source>
        <dbReference type="PROSITE" id="PS01124"/>
    </source>
</evidence>
<dbReference type="Pfam" id="PF12833">
    <property type="entry name" value="HTH_18"/>
    <property type="match status" value="1"/>
</dbReference>
<keyword evidence="7" id="KW-1185">Reference proteome</keyword>
<evidence type="ECO:0000256" key="3">
    <source>
        <dbReference type="ARBA" id="ARBA00023163"/>
    </source>
</evidence>
<dbReference type="InterPro" id="IPR018060">
    <property type="entry name" value="HTH_AraC"/>
</dbReference>
<keyword evidence="1" id="KW-0805">Transcription regulation</keyword>
<dbReference type="InterPro" id="IPR032687">
    <property type="entry name" value="AraC-type_N"/>
</dbReference>
<accession>A0ABT5KEP8</accession>
<dbReference type="Gene3D" id="1.10.10.60">
    <property type="entry name" value="Homeodomain-like"/>
    <property type="match status" value="1"/>
</dbReference>
<dbReference type="PANTHER" id="PTHR47894">
    <property type="entry name" value="HTH-TYPE TRANSCRIPTIONAL REGULATOR GADX"/>
    <property type="match status" value="1"/>
</dbReference>
<proteinExistence type="predicted"/>
<organism evidence="6 7">
    <name type="scientific">Roseateles albus</name>
    <dbReference type="NCBI Taxonomy" id="2987525"/>
    <lineage>
        <taxon>Bacteria</taxon>
        <taxon>Pseudomonadati</taxon>
        <taxon>Pseudomonadota</taxon>
        <taxon>Betaproteobacteria</taxon>
        <taxon>Burkholderiales</taxon>
        <taxon>Sphaerotilaceae</taxon>
        <taxon>Roseateles</taxon>
    </lineage>
</organism>
<dbReference type="Proteomes" id="UP001221189">
    <property type="component" value="Unassembled WGS sequence"/>
</dbReference>
<feature type="region of interest" description="Disordered" evidence="4">
    <location>
        <begin position="1"/>
        <end position="33"/>
    </location>
</feature>
<evidence type="ECO:0000313" key="6">
    <source>
        <dbReference type="EMBL" id="MDC8772388.1"/>
    </source>
</evidence>
<dbReference type="SMART" id="SM00342">
    <property type="entry name" value="HTH_ARAC"/>
    <property type="match status" value="1"/>
</dbReference>
<keyword evidence="2" id="KW-0238">DNA-binding</keyword>
<evidence type="ECO:0000256" key="1">
    <source>
        <dbReference type="ARBA" id="ARBA00023015"/>
    </source>
</evidence>
<dbReference type="RefSeq" id="WP_263532343.1">
    <property type="nucleotide sequence ID" value="NZ_JAQQXT010000007.1"/>
</dbReference>
<name>A0ABT5KEP8_9BURK</name>
<dbReference type="PANTHER" id="PTHR47894:SF1">
    <property type="entry name" value="HTH-TYPE TRANSCRIPTIONAL REGULATOR VQSM"/>
    <property type="match status" value="1"/>
</dbReference>
<dbReference type="Pfam" id="PF12625">
    <property type="entry name" value="Arabinose_bd"/>
    <property type="match status" value="1"/>
</dbReference>
<gene>
    <name evidence="6" type="ORF">PRZ03_12470</name>
</gene>
<protein>
    <submittedName>
        <fullName evidence="6">AraC family transcriptional regulator</fullName>
    </submittedName>
</protein>
<evidence type="ECO:0000256" key="4">
    <source>
        <dbReference type="SAM" id="MobiDB-lite"/>
    </source>
</evidence>
<evidence type="ECO:0000313" key="7">
    <source>
        <dbReference type="Proteomes" id="UP001221189"/>
    </source>
</evidence>
<reference evidence="6 7" key="1">
    <citation type="submission" date="2022-10" db="EMBL/GenBank/DDBJ databases">
        <title>Paucibacter sp. hw1 Genome sequencing.</title>
        <authorList>
            <person name="Park S."/>
        </authorList>
    </citation>
    <scope>NUCLEOTIDE SEQUENCE [LARGE SCALE GENOMIC DNA]</scope>
    <source>
        <strain evidence="7">hw1</strain>
    </source>
</reference>